<dbReference type="PRINTS" id="PR01217">
    <property type="entry name" value="PRICHEXTENSN"/>
</dbReference>
<evidence type="ECO:0000256" key="1">
    <source>
        <dbReference type="SAM" id="MobiDB-lite"/>
    </source>
</evidence>
<dbReference type="EMBL" id="HBIW01001605">
    <property type="protein sequence ID" value="CAE0685941.1"/>
    <property type="molecule type" value="Transcribed_RNA"/>
</dbReference>
<reference evidence="2" key="1">
    <citation type="submission" date="2021-01" db="EMBL/GenBank/DDBJ databases">
        <authorList>
            <person name="Corre E."/>
            <person name="Pelletier E."/>
            <person name="Niang G."/>
            <person name="Scheremetjew M."/>
            <person name="Finn R."/>
            <person name="Kale V."/>
            <person name="Holt S."/>
            <person name="Cochrane G."/>
            <person name="Meng A."/>
            <person name="Brown T."/>
            <person name="Cohen L."/>
        </authorList>
    </citation>
    <scope>NUCLEOTIDE SEQUENCE</scope>
    <source>
        <strain evidence="2">CCMP1756</strain>
    </source>
</reference>
<dbReference type="EMBL" id="CAKKNE010000003">
    <property type="protein sequence ID" value="CAH0370387.1"/>
    <property type="molecule type" value="Genomic_DNA"/>
</dbReference>
<protein>
    <submittedName>
        <fullName evidence="2">Uncharacterized protein</fullName>
    </submittedName>
</protein>
<feature type="compositionally biased region" description="Low complexity" evidence="1">
    <location>
        <begin position="52"/>
        <end position="61"/>
    </location>
</feature>
<gene>
    <name evidence="2" type="ORF">PCAL00307_LOCUS1375</name>
    <name evidence="3" type="ORF">PECAL_3P02690</name>
</gene>
<evidence type="ECO:0000313" key="2">
    <source>
        <dbReference type="EMBL" id="CAE0685941.1"/>
    </source>
</evidence>
<keyword evidence="4" id="KW-1185">Reference proteome</keyword>
<proteinExistence type="predicted"/>
<accession>A0A7S3ZK87</accession>
<dbReference type="Proteomes" id="UP000789595">
    <property type="component" value="Unassembled WGS sequence"/>
</dbReference>
<evidence type="ECO:0000313" key="4">
    <source>
        <dbReference type="Proteomes" id="UP000789595"/>
    </source>
</evidence>
<feature type="region of interest" description="Disordered" evidence="1">
    <location>
        <begin position="29"/>
        <end position="125"/>
    </location>
</feature>
<organism evidence="2">
    <name type="scientific">Pelagomonas calceolata</name>
    <dbReference type="NCBI Taxonomy" id="35677"/>
    <lineage>
        <taxon>Eukaryota</taxon>
        <taxon>Sar</taxon>
        <taxon>Stramenopiles</taxon>
        <taxon>Ochrophyta</taxon>
        <taxon>Pelagophyceae</taxon>
        <taxon>Pelagomonadales</taxon>
        <taxon>Pelagomonadaceae</taxon>
        <taxon>Pelagomonas</taxon>
    </lineage>
</organism>
<dbReference type="AlphaFoldDB" id="A0A7S3ZK87"/>
<sequence length="214" mass="21393">MESDSIAAIGAPGNVRSKIVDTPSVAAEAQVYNGDDPPVNGFEPTIAPTAAPSLSPTLGPTSSPPTPQPTGPSPSPTAMPVPAPTPSPSRTPSAAPSAVPTIPAPSSLPTTAAPTIPPTSAIPTLPPTLPSCPQLGVPDEAECAAVAGELPLCSEVNLAPMELCTANSTICPGVPESDCLLRSLYLGLQGVRVWPGLGRHPLPAHISGKYSLVS</sequence>
<evidence type="ECO:0000313" key="3">
    <source>
        <dbReference type="EMBL" id="CAH0370387.1"/>
    </source>
</evidence>
<feature type="compositionally biased region" description="Low complexity" evidence="1">
    <location>
        <begin position="90"/>
        <end position="123"/>
    </location>
</feature>
<name>A0A7S3ZK87_9STRA</name>
<reference evidence="3" key="2">
    <citation type="submission" date="2021-11" db="EMBL/GenBank/DDBJ databases">
        <authorList>
            <consortium name="Genoscope - CEA"/>
            <person name="William W."/>
        </authorList>
    </citation>
    <scope>NUCLEOTIDE SEQUENCE</scope>
</reference>
<feature type="compositionally biased region" description="Pro residues" evidence="1">
    <location>
        <begin position="62"/>
        <end position="89"/>
    </location>
</feature>